<keyword evidence="1" id="KW-1133">Transmembrane helix</keyword>
<dbReference type="AlphaFoldDB" id="A0AB36FRM4"/>
<keyword evidence="3" id="KW-1185">Reference proteome</keyword>
<protein>
    <submittedName>
        <fullName evidence="2">Uncharacterized protein</fullName>
    </submittedName>
</protein>
<evidence type="ECO:0000256" key="1">
    <source>
        <dbReference type="SAM" id="Phobius"/>
    </source>
</evidence>
<gene>
    <name evidence="2" type="ORF">BFV95_4633</name>
</gene>
<keyword evidence="1" id="KW-0472">Membrane</keyword>
<proteinExistence type="predicted"/>
<sequence>MLKHMRAAWLRHQIMSFFEPTKFKVICFYGLLYGLPCAILNLS</sequence>
<organism evidence="2 3">
    <name type="scientific">Alteromonas macleodii</name>
    <name type="common">Pseudoalteromonas macleodii</name>
    <dbReference type="NCBI Taxonomy" id="28108"/>
    <lineage>
        <taxon>Bacteria</taxon>
        <taxon>Pseudomonadati</taxon>
        <taxon>Pseudomonadota</taxon>
        <taxon>Gammaproteobacteria</taxon>
        <taxon>Alteromonadales</taxon>
        <taxon>Alteromonadaceae</taxon>
        <taxon>Alteromonas/Salinimonas group</taxon>
        <taxon>Alteromonas</taxon>
    </lineage>
</organism>
<keyword evidence="1" id="KW-0812">Transmembrane</keyword>
<reference evidence="2 3" key="1">
    <citation type="submission" date="2016-09" db="EMBL/GenBank/DDBJ databases">
        <title>Draft Genome Sequence of four Alteromonas macleodii strains isolated from copper coupons and grown long-term at elevated copper levels.</title>
        <authorList>
            <person name="Cusick K."/>
            <person name="Dale J."/>
            <person name="Little B."/>
            <person name="Biffinger J."/>
        </authorList>
    </citation>
    <scope>NUCLEOTIDE SEQUENCE [LARGE SCALE GENOMIC DNA]</scope>
    <source>
        <strain evidence="2 3">KCP01</strain>
    </source>
</reference>
<dbReference type="Proteomes" id="UP000095392">
    <property type="component" value="Unassembled WGS sequence"/>
</dbReference>
<name>A0AB36FRM4_ALTMA</name>
<accession>A0AB36FRM4</accession>
<dbReference type="EMBL" id="MIPY01000058">
    <property type="protein sequence ID" value="OES24874.1"/>
    <property type="molecule type" value="Genomic_DNA"/>
</dbReference>
<feature type="transmembrane region" description="Helical" evidence="1">
    <location>
        <begin position="21"/>
        <end position="42"/>
    </location>
</feature>
<evidence type="ECO:0000313" key="2">
    <source>
        <dbReference type="EMBL" id="OES24874.1"/>
    </source>
</evidence>
<comment type="caution">
    <text evidence="2">The sequence shown here is derived from an EMBL/GenBank/DDBJ whole genome shotgun (WGS) entry which is preliminary data.</text>
</comment>
<evidence type="ECO:0000313" key="3">
    <source>
        <dbReference type="Proteomes" id="UP000095392"/>
    </source>
</evidence>